<dbReference type="Proteomes" id="UP000059113">
    <property type="component" value="Chromosome"/>
</dbReference>
<reference evidence="1 2" key="1">
    <citation type="journal article" date="2015" name="Int. J. Syst. Evol. Microbiol.">
        <title>Erythrobacter atlanticus sp. nov., a bacterium from ocean sediment able to degrade polycyclic aromatic hydrocarbons.</title>
        <authorList>
            <person name="Zhuang L."/>
            <person name="Liu Y."/>
            <person name="Wang L."/>
            <person name="Wang W."/>
            <person name="Shao Z."/>
        </authorList>
    </citation>
    <scope>NUCLEOTIDE SEQUENCE [LARGE SCALE GENOMIC DNA]</scope>
    <source>
        <strain evidence="2">s21-N3</strain>
    </source>
</reference>
<gene>
    <name evidence="1" type="ORF">CP97_14652</name>
</gene>
<dbReference type="KEGG" id="ery:CP97_14652"/>
<name>A0A168M082_9SPHN</name>
<sequence>MQIFRAQGVTLPAEQLWSRKLLFQRAFTVRRRRVTPCHLCHLHRGGGRFADKCSLALAK</sequence>
<protein>
    <submittedName>
        <fullName evidence="1">Uncharacterized protein</fullName>
    </submittedName>
</protein>
<accession>A0A168M082</accession>
<keyword evidence="2" id="KW-1185">Reference proteome</keyword>
<dbReference type="AlphaFoldDB" id="A0A168M082"/>
<organism evidence="1 2">
    <name type="scientific">Aurantiacibacter atlanticus</name>
    <dbReference type="NCBI Taxonomy" id="1648404"/>
    <lineage>
        <taxon>Bacteria</taxon>
        <taxon>Pseudomonadati</taxon>
        <taxon>Pseudomonadota</taxon>
        <taxon>Alphaproteobacteria</taxon>
        <taxon>Sphingomonadales</taxon>
        <taxon>Erythrobacteraceae</taxon>
        <taxon>Aurantiacibacter</taxon>
    </lineage>
</organism>
<dbReference type="STRING" id="1648404.CP97_14652"/>
<evidence type="ECO:0000313" key="2">
    <source>
        <dbReference type="Proteomes" id="UP000059113"/>
    </source>
</evidence>
<evidence type="ECO:0000313" key="1">
    <source>
        <dbReference type="EMBL" id="ANC50338.1"/>
    </source>
</evidence>
<dbReference type="EMBL" id="CP011310">
    <property type="protein sequence ID" value="ANC50338.1"/>
    <property type="molecule type" value="Genomic_DNA"/>
</dbReference>
<reference evidence="2" key="2">
    <citation type="submission" date="2015-04" db="EMBL/GenBank/DDBJ databases">
        <title>The complete genome sequence of Erythrobacter sp. s21-N3.</title>
        <authorList>
            <person name="Zhuang L."/>
            <person name="Liu Y."/>
            <person name="Shao Z."/>
        </authorList>
    </citation>
    <scope>NUCLEOTIDE SEQUENCE [LARGE SCALE GENOMIC DNA]</scope>
    <source>
        <strain evidence="2">s21-N3</strain>
    </source>
</reference>
<proteinExistence type="predicted"/>